<gene>
    <name evidence="9" type="ORF">JZ786_23300</name>
</gene>
<evidence type="ECO:0000313" key="9">
    <source>
        <dbReference type="EMBL" id="QSO47281.1"/>
    </source>
</evidence>
<name>A0A9X7Z7F5_9BACL</name>
<feature type="transmembrane region" description="Helical" evidence="8">
    <location>
        <begin position="188"/>
        <end position="214"/>
    </location>
</feature>
<feature type="transmembrane region" description="Helical" evidence="8">
    <location>
        <begin position="6"/>
        <end position="23"/>
    </location>
</feature>
<evidence type="ECO:0000256" key="6">
    <source>
        <dbReference type="ARBA" id="ARBA00023136"/>
    </source>
</evidence>
<dbReference type="KEGG" id="afx:JZ786_23300"/>
<comment type="subcellular location">
    <subcellularLocation>
        <location evidence="1">Membrane</location>
        <topology evidence="1">Multi-pass membrane protein</topology>
    </subcellularLocation>
</comment>
<feature type="transmembrane region" description="Helical" evidence="8">
    <location>
        <begin position="453"/>
        <end position="471"/>
    </location>
</feature>
<dbReference type="Gene3D" id="1.20.1730.10">
    <property type="entry name" value="Sodium/glucose cotransporter"/>
    <property type="match status" value="1"/>
</dbReference>
<feature type="transmembrane region" description="Helical" evidence="8">
    <location>
        <begin position="73"/>
        <end position="91"/>
    </location>
</feature>
<evidence type="ECO:0000256" key="2">
    <source>
        <dbReference type="ARBA" id="ARBA00006434"/>
    </source>
</evidence>
<dbReference type="PROSITE" id="PS50283">
    <property type="entry name" value="NA_SOLUT_SYMP_3"/>
    <property type="match status" value="1"/>
</dbReference>
<evidence type="ECO:0000256" key="8">
    <source>
        <dbReference type="SAM" id="Phobius"/>
    </source>
</evidence>
<dbReference type="GO" id="GO:0022857">
    <property type="term" value="F:transmembrane transporter activity"/>
    <property type="evidence" value="ECO:0007669"/>
    <property type="project" value="InterPro"/>
</dbReference>
<reference evidence="9 10" key="1">
    <citation type="submission" date="2021-02" db="EMBL/GenBank/DDBJ databases">
        <title>Alicyclobacillus curvatus sp. nov. and Alicyclobacillus mengziensis sp. nov., two acidophilic bacteria isolated from acid mine drainage.</title>
        <authorList>
            <person name="Huang Y."/>
        </authorList>
    </citation>
    <scope>NUCLEOTIDE SEQUENCE [LARGE SCALE GENOMIC DNA]</scope>
    <source>
        <strain evidence="9 10">S30H14</strain>
    </source>
</reference>
<dbReference type="InterPro" id="IPR001734">
    <property type="entry name" value="Na/solute_symporter"/>
</dbReference>
<feature type="transmembrane region" description="Helical" evidence="8">
    <location>
        <begin position="234"/>
        <end position="255"/>
    </location>
</feature>
<dbReference type="GO" id="GO:0005886">
    <property type="term" value="C:plasma membrane"/>
    <property type="evidence" value="ECO:0007669"/>
    <property type="project" value="TreeGrafter"/>
</dbReference>
<evidence type="ECO:0000256" key="5">
    <source>
        <dbReference type="ARBA" id="ARBA00022989"/>
    </source>
</evidence>
<feature type="transmembrane region" description="Helical" evidence="8">
    <location>
        <begin position="276"/>
        <end position="300"/>
    </location>
</feature>
<keyword evidence="6 8" id="KW-0472">Membrane</keyword>
<dbReference type="CDD" id="cd10322">
    <property type="entry name" value="SLC5sbd"/>
    <property type="match status" value="1"/>
</dbReference>
<keyword evidence="10" id="KW-1185">Reference proteome</keyword>
<evidence type="ECO:0000313" key="10">
    <source>
        <dbReference type="Proteomes" id="UP000663505"/>
    </source>
</evidence>
<keyword evidence="3" id="KW-0813">Transport</keyword>
<accession>A0A9X7Z7F5</accession>
<proteinExistence type="inferred from homology"/>
<feature type="transmembrane region" description="Helical" evidence="8">
    <location>
        <begin position="422"/>
        <end position="441"/>
    </location>
</feature>
<dbReference type="PANTHER" id="PTHR48086">
    <property type="entry name" value="SODIUM/PROLINE SYMPORTER-RELATED"/>
    <property type="match status" value="1"/>
</dbReference>
<evidence type="ECO:0000256" key="4">
    <source>
        <dbReference type="ARBA" id="ARBA00022692"/>
    </source>
</evidence>
<feature type="transmembrane region" description="Helical" evidence="8">
    <location>
        <begin position="320"/>
        <end position="344"/>
    </location>
</feature>
<feature type="transmembrane region" description="Helical" evidence="8">
    <location>
        <begin position="43"/>
        <end position="67"/>
    </location>
</feature>
<dbReference type="AlphaFoldDB" id="A0A9X7Z7F5"/>
<dbReference type="RefSeq" id="WP_206656641.1">
    <property type="nucleotide sequence ID" value="NZ_CP071182.1"/>
</dbReference>
<keyword evidence="5 8" id="KW-1133">Transmembrane helix</keyword>
<organism evidence="9 10">
    <name type="scientific">Alicyclobacillus mengziensis</name>
    <dbReference type="NCBI Taxonomy" id="2931921"/>
    <lineage>
        <taxon>Bacteria</taxon>
        <taxon>Bacillati</taxon>
        <taxon>Bacillota</taxon>
        <taxon>Bacilli</taxon>
        <taxon>Bacillales</taxon>
        <taxon>Alicyclobacillaceae</taxon>
        <taxon>Alicyclobacillus</taxon>
    </lineage>
</organism>
<dbReference type="Proteomes" id="UP000663505">
    <property type="component" value="Chromosome"/>
</dbReference>
<dbReference type="EMBL" id="CP071182">
    <property type="protein sequence ID" value="QSO47281.1"/>
    <property type="molecule type" value="Genomic_DNA"/>
</dbReference>
<feature type="transmembrane region" description="Helical" evidence="8">
    <location>
        <begin position="392"/>
        <end position="415"/>
    </location>
</feature>
<feature type="transmembrane region" description="Helical" evidence="8">
    <location>
        <begin position="157"/>
        <end position="176"/>
    </location>
</feature>
<evidence type="ECO:0000256" key="3">
    <source>
        <dbReference type="ARBA" id="ARBA00022448"/>
    </source>
</evidence>
<evidence type="ECO:0000256" key="1">
    <source>
        <dbReference type="ARBA" id="ARBA00004141"/>
    </source>
</evidence>
<comment type="similarity">
    <text evidence="2 7">Belongs to the sodium:solute symporter (SSF) (TC 2.A.21) family.</text>
</comment>
<feature type="transmembrane region" description="Helical" evidence="8">
    <location>
        <begin position="365"/>
        <end position="386"/>
    </location>
</feature>
<dbReference type="InterPro" id="IPR050277">
    <property type="entry name" value="Sodium:Solute_Symporter"/>
</dbReference>
<dbReference type="Pfam" id="PF00474">
    <property type="entry name" value="SSF"/>
    <property type="match status" value="1"/>
</dbReference>
<evidence type="ECO:0000256" key="7">
    <source>
        <dbReference type="RuleBase" id="RU362091"/>
    </source>
</evidence>
<dbReference type="InterPro" id="IPR038377">
    <property type="entry name" value="Na/Glc_symporter_sf"/>
</dbReference>
<dbReference type="PANTHER" id="PTHR48086:SF8">
    <property type="entry name" value="MONOCARBOXYLIC ACID PERMEASE"/>
    <property type="match status" value="1"/>
</dbReference>
<protein>
    <submittedName>
        <fullName evidence="9">Sodium:solute symporter family protein</fullName>
    </submittedName>
</protein>
<sequence>MTAFVISFVILILTTGLSTYLAIRGKKMDMKEWAIGGGSFGTLLFWFLNAGEIFTTFAFLGASGWAYSYGAPGFYILANVALGYVLGYWFLPRIWEISKRYDIYTQADYFRLRFENRWLAVLLAIIGIMALIPYMQLQFTGLSLIIQVVFHGAVNKNMAVLVSGLIILAFVFTAGLRSTAFAAVVKDAFMILVLVAVTVSLGAMTHLGSIGHIFSLMHQKHPSYARLPGLKPKVHYTSLWFMSTIMMTNVGYWMWPQQFQFTASAKSGDTVRRNAIFQPLYALSYFFILLIGFAALLTLPHLKNSNSALLALIAHSYPQWFLGVVGGAAMLIAVVPCAGLLLTLGTIFSKNIYRGVFAPKSSDRTVLSVSRIAIVVATAISLWLTLNSSSTIVNILLVAYSAVSQIGPAFILSLLWRRVTAAGVLVGSIVGLVGITVPSVIHFETSIAFTMNHGFVALLLNIIATVFVSLITPKPSEKAIEVGIASEEQRRGAYTGVAADI</sequence>
<keyword evidence="4 8" id="KW-0812">Transmembrane</keyword>
<feature type="transmembrane region" description="Helical" evidence="8">
    <location>
        <begin position="118"/>
        <end position="137"/>
    </location>
</feature>